<evidence type="ECO:0000256" key="2">
    <source>
        <dbReference type="ARBA" id="ARBA00023125"/>
    </source>
</evidence>
<dbReference type="PANTHER" id="PTHR11850">
    <property type="entry name" value="HOMEOBOX PROTEIN TRANSCRIPTION FACTORS"/>
    <property type="match status" value="1"/>
</dbReference>
<keyword evidence="4 5" id="KW-0539">Nucleus</keyword>
<feature type="DNA-binding region" description="Homeobox; TALE-type" evidence="5">
    <location>
        <begin position="573"/>
        <end position="636"/>
    </location>
</feature>
<dbReference type="SMART" id="SM01188">
    <property type="entry name" value="ELK"/>
    <property type="match status" value="1"/>
</dbReference>
<dbReference type="FunFam" id="1.10.10.60:FF:000076">
    <property type="entry name" value="Homeobox protein knotted-1-like 2"/>
    <property type="match status" value="1"/>
</dbReference>
<feature type="region of interest" description="Disordered" evidence="7">
    <location>
        <begin position="302"/>
        <end position="332"/>
    </location>
</feature>
<dbReference type="Pfam" id="PF03790">
    <property type="entry name" value="KNOX1"/>
    <property type="match status" value="1"/>
</dbReference>
<dbReference type="InterPro" id="IPR005540">
    <property type="entry name" value="KNOX1"/>
</dbReference>
<evidence type="ECO:0000259" key="8">
    <source>
        <dbReference type="PROSITE" id="PS50071"/>
    </source>
</evidence>
<keyword evidence="11" id="KW-1185">Reference proteome</keyword>
<dbReference type="GO" id="GO:0000981">
    <property type="term" value="F:DNA-binding transcription factor activity, RNA polymerase II-specific"/>
    <property type="evidence" value="ECO:0007669"/>
    <property type="project" value="InterPro"/>
</dbReference>
<dbReference type="AlphaFoldDB" id="A0AA88SJ94"/>
<sequence length="670" mass="76130">MDNQGGGGACMMMGYGDSHTTNIGTASSNGQLLCPTMLMMMPPPLPPITSSHSHPISDQHNINHNHNHNDSNNNTLFLPLPLPPPTNTTTNTTGCYFMMDSQNNHHHHHHHNSSVNGSGSSSSTFSPSSVVKAKIMSHPLYHRLLSAYANCQKIGAPPEVVARLEEACASLTAGARTTSSGAGEDPALDQFMEAYLEMLTKYELELSKPFKEAMLFLSRIESQFKSLTLTGPYISSDSHMSTANQQIRRDFLPKEYWVQSWEEDEFTNEDGEHLEEETLMQDENKFPTSEAKEIEETKAEQEFKAFKNDKLTNGEEPVEKIEESENTDGDDNAQYEEMEDESIDKDVRVHGGQNVSNSGMTFDVSLREENVVRSFPLYSLSNFEEESNDYFLMAKNDVIVPQEYVAKVDVLKTYFIENHPGELFFMTRKDNDFVEGRTSYYPQLGVENLLSDTGWVNMEMFFDLEELLEMSRENGHDPICTQVTKKCQRCNKKMCHMQYTSKEMAKKIVALDGIGDFISSAACGEALDRNGSSEEEVDVNNNLIDPQAEDRELKGQLLRKYSGYLGSLKQEFMKKRKKGKLPKEARQQLLDWWSRHYKWPYPSESQKLALAESTGLDQKQINNWFINQRKRHWKPSEDMQFVVMDAAHPHYYVDNVLGNPFPMDISPALL</sequence>
<dbReference type="GO" id="GO:0003677">
    <property type="term" value="F:DNA binding"/>
    <property type="evidence" value="ECO:0007669"/>
    <property type="project" value="UniProtKB-UniRule"/>
</dbReference>
<evidence type="ECO:0000256" key="1">
    <source>
        <dbReference type="ARBA" id="ARBA00004123"/>
    </source>
</evidence>
<evidence type="ECO:0000256" key="6">
    <source>
        <dbReference type="PROSITE-ProRule" id="PRU00559"/>
    </source>
</evidence>
<protein>
    <submittedName>
        <fullName evidence="10">Uncharacterized protein</fullName>
    </submittedName>
</protein>
<evidence type="ECO:0000259" key="9">
    <source>
        <dbReference type="PROSITE" id="PS51213"/>
    </source>
</evidence>
<dbReference type="SMART" id="SM00389">
    <property type="entry name" value="HOX"/>
    <property type="match status" value="1"/>
</dbReference>
<accession>A0AA88SJ94</accession>
<evidence type="ECO:0000256" key="7">
    <source>
        <dbReference type="SAM" id="MobiDB-lite"/>
    </source>
</evidence>
<feature type="domain" description="ELK" evidence="9">
    <location>
        <begin position="552"/>
        <end position="572"/>
    </location>
</feature>
<feature type="compositionally biased region" description="Basic and acidic residues" evidence="7">
    <location>
        <begin position="302"/>
        <end position="323"/>
    </location>
</feature>
<evidence type="ECO:0000256" key="4">
    <source>
        <dbReference type="ARBA" id="ARBA00023242"/>
    </source>
</evidence>
<comment type="caution">
    <text evidence="10">The sequence shown here is derived from an EMBL/GenBank/DDBJ whole genome shotgun (WGS) entry which is preliminary data.</text>
</comment>
<dbReference type="SMART" id="SM01255">
    <property type="entry name" value="KNOX1"/>
    <property type="match status" value="1"/>
</dbReference>
<dbReference type="PROSITE" id="PS51213">
    <property type="entry name" value="ELK"/>
    <property type="match status" value="1"/>
</dbReference>
<keyword evidence="2 5" id="KW-0238">DNA-binding</keyword>
<dbReference type="SUPFAM" id="SSF46689">
    <property type="entry name" value="Homeodomain-like"/>
    <property type="match status" value="1"/>
</dbReference>
<feature type="compositionally biased region" description="Low complexity" evidence="7">
    <location>
        <begin position="113"/>
        <end position="123"/>
    </location>
</feature>
<dbReference type="Pfam" id="PF05920">
    <property type="entry name" value="Homeobox_KN"/>
    <property type="match status" value="1"/>
</dbReference>
<dbReference type="InterPro" id="IPR005539">
    <property type="entry name" value="ELK_dom"/>
</dbReference>
<reference evidence="10" key="1">
    <citation type="submission" date="2022-12" db="EMBL/GenBank/DDBJ databases">
        <title>Draft genome assemblies for two species of Escallonia (Escalloniales).</title>
        <authorList>
            <person name="Chanderbali A."/>
            <person name="Dervinis C."/>
            <person name="Anghel I."/>
            <person name="Soltis D."/>
            <person name="Soltis P."/>
            <person name="Zapata F."/>
        </authorList>
    </citation>
    <scope>NUCLEOTIDE SEQUENCE</scope>
    <source>
        <strain evidence="10">UCBG92.1500</strain>
        <tissue evidence="10">Leaf</tissue>
    </source>
</reference>
<evidence type="ECO:0000256" key="3">
    <source>
        <dbReference type="ARBA" id="ARBA00023155"/>
    </source>
</evidence>
<dbReference type="InterPro" id="IPR008422">
    <property type="entry name" value="KN_HD"/>
</dbReference>
<comment type="similarity">
    <text evidence="6">Belongs to the TALE/KNOX homeobox family.</text>
</comment>
<dbReference type="InterPro" id="IPR005541">
    <property type="entry name" value="KNOX2"/>
</dbReference>
<dbReference type="Proteomes" id="UP001187471">
    <property type="component" value="Unassembled WGS sequence"/>
</dbReference>
<proteinExistence type="inferred from homology"/>
<keyword evidence="3 5" id="KW-0371">Homeobox</keyword>
<dbReference type="InterPro" id="IPR017970">
    <property type="entry name" value="Homeobox_CS"/>
</dbReference>
<dbReference type="CDD" id="cd00086">
    <property type="entry name" value="homeodomain"/>
    <property type="match status" value="1"/>
</dbReference>
<dbReference type="Gene3D" id="1.10.10.60">
    <property type="entry name" value="Homeodomain-like"/>
    <property type="match status" value="1"/>
</dbReference>
<dbReference type="EMBL" id="JAVXUO010000425">
    <property type="protein sequence ID" value="KAK2992200.1"/>
    <property type="molecule type" value="Genomic_DNA"/>
</dbReference>
<dbReference type="PROSITE" id="PS50071">
    <property type="entry name" value="HOMEOBOX_2"/>
    <property type="match status" value="1"/>
</dbReference>
<dbReference type="PROSITE" id="PS00027">
    <property type="entry name" value="HOMEOBOX_1"/>
    <property type="match status" value="1"/>
</dbReference>
<organism evidence="10 11">
    <name type="scientific">Escallonia rubra</name>
    <dbReference type="NCBI Taxonomy" id="112253"/>
    <lineage>
        <taxon>Eukaryota</taxon>
        <taxon>Viridiplantae</taxon>
        <taxon>Streptophyta</taxon>
        <taxon>Embryophyta</taxon>
        <taxon>Tracheophyta</taxon>
        <taxon>Spermatophyta</taxon>
        <taxon>Magnoliopsida</taxon>
        <taxon>eudicotyledons</taxon>
        <taxon>Gunneridae</taxon>
        <taxon>Pentapetalae</taxon>
        <taxon>asterids</taxon>
        <taxon>campanulids</taxon>
        <taxon>Escalloniales</taxon>
        <taxon>Escalloniaceae</taxon>
        <taxon>Escallonia</taxon>
    </lineage>
</organism>
<dbReference type="Pfam" id="PF03789">
    <property type="entry name" value="ELK"/>
    <property type="match status" value="1"/>
</dbReference>
<feature type="domain" description="Homeobox" evidence="8">
    <location>
        <begin position="572"/>
        <end position="635"/>
    </location>
</feature>
<dbReference type="GO" id="GO:0005634">
    <property type="term" value="C:nucleus"/>
    <property type="evidence" value="ECO:0007669"/>
    <property type="project" value="UniProtKB-SubCell"/>
</dbReference>
<gene>
    <name evidence="10" type="ORF">RJ640_005687</name>
</gene>
<evidence type="ECO:0000313" key="11">
    <source>
        <dbReference type="Proteomes" id="UP001187471"/>
    </source>
</evidence>
<dbReference type="Pfam" id="PF03791">
    <property type="entry name" value="KNOX2"/>
    <property type="match status" value="1"/>
</dbReference>
<dbReference type="InterPro" id="IPR001356">
    <property type="entry name" value="HD"/>
</dbReference>
<dbReference type="InterPro" id="IPR009057">
    <property type="entry name" value="Homeodomain-like_sf"/>
</dbReference>
<comment type="subcellular location">
    <subcellularLocation>
        <location evidence="1 5">Nucleus</location>
    </subcellularLocation>
</comment>
<dbReference type="InterPro" id="IPR050224">
    <property type="entry name" value="TALE_homeobox"/>
</dbReference>
<evidence type="ECO:0000256" key="5">
    <source>
        <dbReference type="PROSITE-ProRule" id="PRU00108"/>
    </source>
</evidence>
<dbReference type="SMART" id="SM01256">
    <property type="entry name" value="KNOX2"/>
    <property type="match status" value="1"/>
</dbReference>
<feature type="region of interest" description="Disordered" evidence="7">
    <location>
        <begin position="101"/>
        <end position="123"/>
    </location>
</feature>
<name>A0AA88SJ94_9ASTE</name>
<evidence type="ECO:0000313" key="10">
    <source>
        <dbReference type="EMBL" id="KAK2992200.1"/>
    </source>
</evidence>